<name>A0A017T5M8_9BACT</name>
<reference evidence="2 3" key="1">
    <citation type="submission" date="2013-05" db="EMBL/GenBank/DDBJ databases">
        <title>Genome assembly of Chondromyces apiculatus DSM 436.</title>
        <authorList>
            <person name="Sharma G."/>
            <person name="Khatri I."/>
            <person name="Kaur C."/>
            <person name="Mayilraj S."/>
            <person name="Subramanian S."/>
        </authorList>
    </citation>
    <scope>NUCLEOTIDE SEQUENCE [LARGE SCALE GENOMIC DNA]</scope>
    <source>
        <strain evidence="2 3">DSM 436</strain>
    </source>
</reference>
<evidence type="ECO:0000313" key="3">
    <source>
        <dbReference type="Proteomes" id="UP000019678"/>
    </source>
</evidence>
<protein>
    <submittedName>
        <fullName evidence="2">Uncharacterized protein</fullName>
    </submittedName>
</protein>
<proteinExistence type="predicted"/>
<organism evidence="2 3">
    <name type="scientific">Chondromyces apiculatus DSM 436</name>
    <dbReference type="NCBI Taxonomy" id="1192034"/>
    <lineage>
        <taxon>Bacteria</taxon>
        <taxon>Pseudomonadati</taxon>
        <taxon>Myxococcota</taxon>
        <taxon>Polyangia</taxon>
        <taxon>Polyangiales</taxon>
        <taxon>Polyangiaceae</taxon>
        <taxon>Chondromyces</taxon>
    </lineage>
</organism>
<keyword evidence="3" id="KW-1185">Reference proteome</keyword>
<comment type="caution">
    <text evidence="2">The sequence shown here is derived from an EMBL/GenBank/DDBJ whole genome shotgun (WGS) entry which is preliminary data.</text>
</comment>
<feature type="compositionally biased region" description="Gly residues" evidence="1">
    <location>
        <begin position="21"/>
        <end position="33"/>
    </location>
</feature>
<dbReference type="EMBL" id="ASRX01000035">
    <property type="protein sequence ID" value="EYF04327.1"/>
    <property type="molecule type" value="Genomic_DNA"/>
</dbReference>
<dbReference type="Proteomes" id="UP000019678">
    <property type="component" value="Unassembled WGS sequence"/>
</dbReference>
<sequence length="47" mass="4594">MLGGMVLERPETGGEDFTGTLEGGPLGGGGTLRGFGRDPDGGVGRCG</sequence>
<accession>A0A017T5M8</accession>
<dbReference type="AlphaFoldDB" id="A0A017T5M8"/>
<gene>
    <name evidence="2" type="ORF">CAP_4591</name>
</gene>
<evidence type="ECO:0000256" key="1">
    <source>
        <dbReference type="SAM" id="MobiDB-lite"/>
    </source>
</evidence>
<dbReference type="STRING" id="1192034.CAP_4591"/>
<feature type="region of interest" description="Disordered" evidence="1">
    <location>
        <begin position="1"/>
        <end position="47"/>
    </location>
</feature>
<evidence type="ECO:0000313" key="2">
    <source>
        <dbReference type="EMBL" id="EYF04327.1"/>
    </source>
</evidence>